<protein>
    <submittedName>
        <fullName evidence="3">Universal stress protein UspA</fullName>
    </submittedName>
</protein>
<dbReference type="InterPro" id="IPR014729">
    <property type="entry name" value="Rossmann-like_a/b/a_fold"/>
</dbReference>
<accession>A0A1R1ERD5</accession>
<comment type="caution">
    <text evidence="3">The sequence shown here is derived from an EMBL/GenBank/DDBJ whole genome shotgun (WGS) entry which is preliminary data.</text>
</comment>
<reference evidence="3 4" key="1">
    <citation type="submission" date="2016-11" db="EMBL/GenBank/DDBJ databases">
        <title>Paenibacillus species isolates.</title>
        <authorList>
            <person name="Beno S.M."/>
        </authorList>
    </citation>
    <scope>NUCLEOTIDE SEQUENCE [LARGE SCALE GENOMIC DNA]</scope>
    <source>
        <strain evidence="3 4">FSL R5-0378</strain>
    </source>
</reference>
<name>A0A1R1ERD5_9BACL</name>
<dbReference type="Proteomes" id="UP000187172">
    <property type="component" value="Unassembled WGS sequence"/>
</dbReference>
<dbReference type="RefSeq" id="WP_076170279.1">
    <property type="nucleotide sequence ID" value="NZ_MRTP01000003.1"/>
</dbReference>
<dbReference type="CDD" id="cd00293">
    <property type="entry name" value="USP-like"/>
    <property type="match status" value="1"/>
</dbReference>
<dbReference type="Gene3D" id="3.40.50.620">
    <property type="entry name" value="HUPs"/>
    <property type="match status" value="1"/>
</dbReference>
<evidence type="ECO:0000313" key="4">
    <source>
        <dbReference type="Proteomes" id="UP000187172"/>
    </source>
</evidence>
<dbReference type="PANTHER" id="PTHR46268">
    <property type="entry name" value="STRESS RESPONSE PROTEIN NHAX"/>
    <property type="match status" value="1"/>
</dbReference>
<gene>
    <name evidence="3" type="ORF">BK138_14390</name>
</gene>
<dbReference type="PANTHER" id="PTHR46268:SF6">
    <property type="entry name" value="UNIVERSAL STRESS PROTEIN UP12"/>
    <property type="match status" value="1"/>
</dbReference>
<dbReference type="PRINTS" id="PR01438">
    <property type="entry name" value="UNVRSLSTRESS"/>
</dbReference>
<organism evidence="3 4">
    <name type="scientific">Paenibacillus rhizosphaerae</name>
    <dbReference type="NCBI Taxonomy" id="297318"/>
    <lineage>
        <taxon>Bacteria</taxon>
        <taxon>Bacillati</taxon>
        <taxon>Bacillota</taxon>
        <taxon>Bacilli</taxon>
        <taxon>Bacillales</taxon>
        <taxon>Paenibacillaceae</taxon>
        <taxon>Paenibacillus</taxon>
    </lineage>
</organism>
<dbReference type="InterPro" id="IPR006015">
    <property type="entry name" value="Universal_stress_UspA"/>
</dbReference>
<dbReference type="InterPro" id="IPR006016">
    <property type="entry name" value="UspA"/>
</dbReference>
<evidence type="ECO:0000313" key="3">
    <source>
        <dbReference type="EMBL" id="OMF54375.1"/>
    </source>
</evidence>
<feature type="domain" description="UspA" evidence="2">
    <location>
        <begin position="1"/>
        <end position="140"/>
    </location>
</feature>
<dbReference type="STRING" id="297318.BK138_14390"/>
<proteinExistence type="inferred from homology"/>
<dbReference type="SUPFAM" id="SSF52402">
    <property type="entry name" value="Adenine nucleotide alpha hydrolases-like"/>
    <property type="match status" value="1"/>
</dbReference>
<evidence type="ECO:0000259" key="2">
    <source>
        <dbReference type="Pfam" id="PF00582"/>
    </source>
</evidence>
<dbReference type="Pfam" id="PF00582">
    <property type="entry name" value="Usp"/>
    <property type="match status" value="1"/>
</dbReference>
<dbReference type="AlphaFoldDB" id="A0A1R1ERD5"/>
<evidence type="ECO:0000256" key="1">
    <source>
        <dbReference type="ARBA" id="ARBA00008791"/>
    </source>
</evidence>
<keyword evidence="4" id="KW-1185">Reference proteome</keyword>
<dbReference type="EMBL" id="MRTP01000003">
    <property type="protein sequence ID" value="OMF54375.1"/>
    <property type="molecule type" value="Genomic_DNA"/>
</dbReference>
<sequence length="140" mass="14924">MYSRILVPVDGSKHARHALDSAVSLVQSLNTAPELVVLHVNPTVSINEPPVGVDLEEHIRQEGEKILAPATEEASRSGVAFRTVSKTGDPAKVICQTAKEESADLIVMGSRGMGLVSEMLIGSVSHSVVQHAHCPVMIVR</sequence>
<comment type="similarity">
    <text evidence="1">Belongs to the universal stress protein A family.</text>
</comment>